<dbReference type="InterPro" id="IPR000014">
    <property type="entry name" value="PAS"/>
</dbReference>
<dbReference type="SMART" id="SM00091">
    <property type="entry name" value="PAS"/>
    <property type="match status" value="1"/>
</dbReference>
<dbReference type="NCBIfam" id="TIGR00229">
    <property type="entry name" value="sensory_box"/>
    <property type="match status" value="1"/>
</dbReference>
<dbReference type="InterPro" id="IPR035965">
    <property type="entry name" value="PAS-like_dom_sf"/>
</dbReference>
<keyword evidence="3" id="KW-0902">Two-component regulatory system</keyword>
<dbReference type="SUPFAM" id="SSF55785">
    <property type="entry name" value="PYP-like sensor domain (PAS domain)"/>
    <property type="match status" value="1"/>
</dbReference>
<evidence type="ECO:0000256" key="2">
    <source>
        <dbReference type="ARBA" id="ARBA00022777"/>
    </source>
</evidence>
<dbReference type="InterPro" id="IPR050482">
    <property type="entry name" value="Sensor_HK_TwoCompSys"/>
</dbReference>
<dbReference type="InterPro" id="IPR036890">
    <property type="entry name" value="HATPase_C_sf"/>
</dbReference>
<dbReference type="InterPro" id="IPR029016">
    <property type="entry name" value="GAF-like_dom_sf"/>
</dbReference>
<feature type="domain" description="PAC" evidence="4">
    <location>
        <begin position="303"/>
        <end position="355"/>
    </location>
</feature>
<dbReference type="Gene3D" id="3.30.450.40">
    <property type="match status" value="1"/>
</dbReference>
<gene>
    <name evidence="5" type="ORF">DSM112329_01053</name>
</gene>
<dbReference type="GO" id="GO:0000160">
    <property type="term" value="P:phosphorelay signal transduction system"/>
    <property type="evidence" value="ECO:0007669"/>
    <property type="project" value="UniProtKB-KW"/>
</dbReference>
<dbReference type="KEGG" id="parq:DSM112329_01053"/>
<keyword evidence="2" id="KW-0418">Kinase</keyword>
<name>A0AAU7AS80_9ACTN</name>
<dbReference type="CDD" id="cd16917">
    <property type="entry name" value="HATPase_UhpB-NarQ-NarX-like"/>
    <property type="match status" value="1"/>
</dbReference>
<dbReference type="RefSeq" id="WP_354700766.1">
    <property type="nucleotide sequence ID" value="NZ_CP114014.1"/>
</dbReference>
<dbReference type="Pfam" id="PF02518">
    <property type="entry name" value="HATPase_c"/>
    <property type="match status" value="1"/>
</dbReference>
<dbReference type="PROSITE" id="PS50113">
    <property type="entry name" value="PAC"/>
    <property type="match status" value="1"/>
</dbReference>
<dbReference type="CDD" id="cd00130">
    <property type="entry name" value="PAS"/>
    <property type="match status" value="1"/>
</dbReference>
<evidence type="ECO:0000256" key="1">
    <source>
        <dbReference type="ARBA" id="ARBA00022679"/>
    </source>
</evidence>
<protein>
    <recommendedName>
        <fullName evidence="4">PAC domain-containing protein</fullName>
    </recommendedName>
</protein>
<dbReference type="SUPFAM" id="SSF55874">
    <property type="entry name" value="ATPase domain of HSP90 chaperone/DNA topoisomerase II/histidine kinase"/>
    <property type="match status" value="1"/>
</dbReference>
<keyword evidence="1" id="KW-0808">Transferase</keyword>
<dbReference type="SUPFAM" id="SSF55781">
    <property type="entry name" value="GAF domain-like"/>
    <property type="match status" value="1"/>
</dbReference>
<sequence length="533" mass="57197">MTDPHAATRVAAERYDARRDERARIAAAIHDDALQRVLALRQDVEEVGGTLDAPAVAALHDAVRGIETALRHATAALDDGALDEVTLAEALTRVAADVNVRGRLAIDVSVDPAATGLHDIAIRDWVRELLRNVAKHASASRCAVAVTVRGDEVEVVVLDDGAGLDRAAVARAERDGHVGVARLRRAAEGLGGTLTLSSPGLGTHGTSAVVRVPCRGLQTEGELERLLSQERRWAGALLAALQDALIVIRDDVVVHVNDAFCALFGRSRAQLLQLDVVRMPWWPAAAAQEARALLERAAREPGLSAEFVIPRRDGRRTPVHVRLQRIDDPVAGTAGVVITIRDLTEQYAAAERERAEHELRSTIETARRLTGLQRAAANGTAAVLEVIGAILHQHLGWQNAVLNLRGDDGYEVVWDPRGVLTGARYAPAELEVFLDARFLRGGCWHVPEELSPNPSLEPTYTDPQLVPGTDPDAERPGDLLFVPLRTPEGTLLGLLSVDGAPGGRRPSDTMLEVLATIADHAATALLRAADRAV</sequence>
<proteinExistence type="predicted"/>
<dbReference type="Pfam" id="PF13426">
    <property type="entry name" value="PAS_9"/>
    <property type="match status" value="1"/>
</dbReference>
<dbReference type="Pfam" id="PF13185">
    <property type="entry name" value="GAF_2"/>
    <property type="match status" value="1"/>
</dbReference>
<accession>A0AAU7AS80</accession>
<dbReference type="AlphaFoldDB" id="A0AAU7AS80"/>
<evidence type="ECO:0000313" key="5">
    <source>
        <dbReference type="EMBL" id="XAY04223.1"/>
    </source>
</evidence>
<dbReference type="GO" id="GO:0016301">
    <property type="term" value="F:kinase activity"/>
    <property type="evidence" value="ECO:0007669"/>
    <property type="project" value="UniProtKB-KW"/>
</dbReference>
<organism evidence="5">
    <name type="scientific">Paraconexibacter sp. AEG42_29</name>
    <dbReference type="NCBI Taxonomy" id="2997339"/>
    <lineage>
        <taxon>Bacteria</taxon>
        <taxon>Bacillati</taxon>
        <taxon>Actinomycetota</taxon>
        <taxon>Thermoleophilia</taxon>
        <taxon>Solirubrobacterales</taxon>
        <taxon>Paraconexibacteraceae</taxon>
        <taxon>Paraconexibacter</taxon>
    </lineage>
</organism>
<reference evidence="5" key="1">
    <citation type="submission" date="2022-12" db="EMBL/GenBank/DDBJ databases">
        <title>Paraconexibacter alkalitolerans sp. nov. and Baekduia alba sp. nov., isolated from soil and emended description of the genera Paraconexibacter (Chun et al., 2020) and Baekduia (An et al., 2020).</title>
        <authorList>
            <person name="Vieira S."/>
            <person name="Huber K.J."/>
            <person name="Geppert A."/>
            <person name="Wolf J."/>
            <person name="Neumann-Schaal M."/>
            <person name="Muesken M."/>
            <person name="Overmann J."/>
        </authorList>
    </citation>
    <scope>NUCLEOTIDE SEQUENCE</scope>
    <source>
        <strain evidence="5">AEG42_29</strain>
    </source>
</reference>
<dbReference type="InterPro" id="IPR003018">
    <property type="entry name" value="GAF"/>
</dbReference>
<dbReference type="Gene3D" id="3.30.450.20">
    <property type="entry name" value="PAS domain"/>
    <property type="match status" value="1"/>
</dbReference>
<dbReference type="Gene3D" id="3.30.565.10">
    <property type="entry name" value="Histidine kinase-like ATPase, C-terminal domain"/>
    <property type="match status" value="1"/>
</dbReference>
<dbReference type="PANTHER" id="PTHR24421">
    <property type="entry name" value="NITRATE/NITRITE SENSOR PROTEIN NARX-RELATED"/>
    <property type="match status" value="1"/>
</dbReference>
<dbReference type="EMBL" id="CP114014">
    <property type="protein sequence ID" value="XAY04223.1"/>
    <property type="molecule type" value="Genomic_DNA"/>
</dbReference>
<evidence type="ECO:0000259" key="4">
    <source>
        <dbReference type="PROSITE" id="PS50113"/>
    </source>
</evidence>
<dbReference type="InterPro" id="IPR003594">
    <property type="entry name" value="HATPase_dom"/>
</dbReference>
<evidence type="ECO:0000256" key="3">
    <source>
        <dbReference type="ARBA" id="ARBA00023012"/>
    </source>
</evidence>
<dbReference type="InterPro" id="IPR000700">
    <property type="entry name" value="PAS-assoc_C"/>
</dbReference>